<dbReference type="InterPro" id="IPR012263">
    <property type="entry name" value="M_m6A_EcoRV"/>
</dbReference>
<dbReference type="EMBL" id="JANHOH010000002">
    <property type="protein sequence ID" value="MCQ6958598.1"/>
    <property type="molecule type" value="Genomic_DNA"/>
</dbReference>
<evidence type="ECO:0000313" key="9">
    <source>
        <dbReference type="Proteomes" id="UP001204376"/>
    </source>
</evidence>
<keyword evidence="5 7" id="KW-0949">S-adenosyl-L-methionine</keyword>
<dbReference type="PIRSF" id="PIRSF000398">
    <property type="entry name" value="M_m6A_EcoRV"/>
    <property type="match status" value="1"/>
</dbReference>
<dbReference type="PANTHER" id="PTHR30481:SF3">
    <property type="entry name" value="DNA ADENINE METHYLASE"/>
    <property type="match status" value="1"/>
</dbReference>
<comment type="caution">
    <text evidence="8">The sequence shown here is derived from an EMBL/GenBank/DDBJ whole genome shotgun (WGS) entry which is preliminary data.</text>
</comment>
<dbReference type="Gene3D" id="3.40.50.150">
    <property type="entry name" value="Vaccinia Virus protein VP39"/>
    <property type="match status" value="1"/>
</dbReference>
<dbReference type="PANTHER" id="PTHR30481">
    <property type="entry name" value="DNA ADENINE METHYLASE"/>
    <property type="match status" value="1"/>
</dbReference>
<dbReference type="PROSITE" id="PS00092">
    <property type="entry name" value="N6_MTASE"/>
    <property type="match status" value="1"/>
</dbReference>
<keyword evidence="9" id="KW-1185">Reference proteome</keyword>
<dbReference type="InterPro" id="IPR012327">
    <property type="entry name" value="MeTrfase_D12"/>
</dbReference>
<evidence type="ECO:0000256" key="1">
    <source>
        <dbReference type="ARBA" id="ARBA00006594"/>
    </source>
</evidence>
<evidence type="ECO:0000256" key="2">
    <source>
        <dbReference type="ARBA" id="ARBA00011900"/>
    </source>
</evidence>
<dbReference type="Proteomes" id="UP001204376">
    <property type="component" value="Unassembled WGS sequence"/>
</dbReference>
<dbReference type="GO" id="GO:0009007">
    <property type="term" value="F:site-specific DNA-methyltransferase (adenine-specific) activity"/>
    <property type="evidence" value="ECO:0007669"/>
    <property type="project" value="UniProtKB-EC"/>
</dbReference>
<dbReference type="PRINTS" id="PR00505">
    <property type="entry name" value="D12N6MTFRASE"/>
</dbReference>
<evidence type="ECO:0000313" key="8">
    <source>
        <dbReference type="EMBL" id="MCQ6958598.1"/>
    </source>
</evidence>
<evidence type="ECO:0000256" key="3">
    <source>
        <dbReference type="ARBA" id="ARBA00022603"/>
    </source>
</evidence>
<dbReference type="Pfam" id="PF02086">
    <property type="entry name" value="MethyltransfD12"/>
    <property type="match status" value="1"/>
</dbReference>
<dbReference type="InterPro" id="IPR023095">
    <property type="entry name" value="Ade_MeTrfase_dom_2"/>
</dbReference>
<evidence type="ECO:0000256" key="5">
    <source>
        <dbReference type="ARBA" id="ARBA00022691"/>
    </source>
</evidence>
<sequence length="273" mass="31654">MKINVNPPVKPFLRWAGGKSWLIKHLYQYLPKEGFNNYHEPFLGGASIFFHLHPEKSFLSDLNNDLIETYITVKNNVEEVIKEISKFENTEAFYYSIRHQQFDNDAKKAAQFIYLNQTSFNGIYRVNLRGVYNVPFGYRSKNFYEPDVLRSASQALANAELSNVDFKKSIDNIKANDLVFLDPPYTVTHNNNGFIKYNKNLFDLDSQYALSNYIDQIKDLGAYYILTNAAHHQIEEIFKKENDQILRLDRASLIGGRNAKRGKYAELVITNIV</sequence>
<comment type="similarity">
    <text evidence="1 7">Belongs to the N(4)/N(6)-methyltransferase family.</text>
</comment>
<dbReference type="GO" id="GO:0032259">
    <property type="term" value="P:methylation"/>
    <property type="evidence" value="ECO:0007669"/>
    <property type="project" value="UniProtKB-KW"/>
</dbReference>
<evidence type="ECO:0000256" key="6">
    <source>
        <dbReference type="ARBA" id="ARBA00047942"/>
    </source>
</evidence>
<keyword evidence="3 7" id="KW-0489">Methyltransferase</keyword>
<accession>A0ABT1T3S5</accession>
<name>A0ABT1T3S5_9SPHI</name>
<keyword evidence="4 7" id="KW-0808">Transferase</keyword>
<comment type="catalytic activity">
    <reaction evidence="6 7">
        <text>a 2'-deoxyadenosine in DNA + S-adenosyl-L-methionine = an N(6)-methyl-2'-deoxyadenosine in DNA + S-adenosyl-L-homocysteine + H(+)</text>
        <dbReference type="Rhea" id="RHEA:15197"/>
        <dbReference type="Rhea" id="RHEA-COMP:12418"/>
        <dbReference type="Rhea" id="RHEA-COMP:12419"/>
        <dbReference type="ChEBI" id="CHEBI:15378"/>
        <dbReference type="ChEBI" id="CHEBI:57856"/>
        <dbReference type="ChEBI" id="CHEBI:59789"/>
        <dbReference type="ChEBI" id="CHEBI:90615"/>
        <dbReference type="ChEBI" id="CHEBI:90616"/>
        <dbReference type="EC" id="2.1.1.72"/>
    </reaction>
</comment>
<dbReference type="Gene3D" id="1.10.1020.10">
    <property type="entry name" value="Adenine-specific Methyltransferase, Domain 2"/>
    <property type="match status" value="1"/>
</dbReference>
<organism evidence="8 9">
    <name type="scientific">Mucilaginibacter aquariorum</name>
    <dbReference type="NCBI Taxonomy" id="2967225"/>
    <lineage>
        <taxon>Bacteria</taxon>
        <taxon>Pseudomonadati</taxon>
        <taxon>Bacteroidota</taxon>
        <taxon>Sphingobacteriia</taxon>
        <taxon>Sphingobacteriales</taxon>
        <taxon>Sphingobacteriaceae</taxon>
        <taxon>Mucilaginibacter</taxon>
    </lineage>
</organism>
<dbReference type="RefSeq" id="WP_256538796.1">
    <property type="nucleotide sequence ID" value="NZ_JANHOH010000002.1"/>
</dbReference>
<dbReference type="SUPFAM" id="SSF53335">
    <property type="entry name" value="S-adenosyl-L-methionine-dependent methyltransferases"/>
    <property type="match status" value="1"/>
</dbReference>
<dbReference type="InterPro" id="IPR029063">
    <property type="entry name" value="SAM-dependent_MTases_sf"/>
</dbReference>
<evidence type="ECO:0000256" key="4">
    <source>
        <dbReference type="ARBA" id="ARBA00022679"/>
    </source>
</evidence>
<reference evidence="8 9" key="1">
    <citation type="submission" date="2022-07" db="EMBL/GenBank/DDBJ databases">
        <title>Mucilaginibacter sp. JC4.</title>
        <authorList>
            <person name="Le V."/>
            <person name="Ko S.-R."/>
            <person name="Ahn C.-Y."/>
            <person name="Oh H.-M."/>
        </authorList>
    </citation>
    <scope>NUCLEOTIDE SEQUENCE [LARGE SCALE GENOMIC DNA]</scope>
    <source>
        <strain evidence="8 9">JC4</strain>
    </source>
</reference>
<proteinExistence type="inferred from homology"/>
<protein>
    <recommendedName>
        <fullName evidence="2 7">Site-specific DNA-methyltransferase (adenine-specific)</fullName>
        <ecNumber evidence="2 7">2.1.1.72</ecNumber>
    </recommendedName>
</protein>
<dbReference type="InterPro" id="IPR002052">
    <property type="entry name" value="DNA_methylase_N6_adenine_CS"/>
</dbReference>
<dbReference type="EC" id="2.1.1.72" evidence="2 7"/>
<dbReference type="NCBIfam" id="TIGR00571">
    <property type="entry name" value="dam"/>
    <property type="match status" value="1"/>
</dbReference>
<evidence type="ECO:0000256" key="7">
    <source>
        <dbReference type="RuleBase" id="RU361257"/>
    </source>
</evidence>
<gene>
    <name evidence="8" type="ORF">NPE20_11530</name>
</gene>